<feature type="transmembrane region" description="Helical" evidence="1">
    <location>
        <begin position="108"/>
        <end position="127"/>
    </location>
</feature>
<dbReference type="OrthoDB" id="1435207at2759"/>
<name>A0A2G5C2Y9_AQUCA</name>
<evidence type="ECO:0000313" key="3">
    <source>
        <dbReference type="EMBL" id="PIA25646.1"/>
    </source>
</evidence>
<dbReference type="SUPFAM" id="SSF81383">
    <property type="entry name" value="F-box domain"/>
    <property type="match status" value="1"/>
</dbReference>
<dbReference type="AlphaFoldDB" id="A0A2G5C2Y9"/>
<reference evidence="3 4" key="1">
    <citation type="submission" date="2017-09" db="EMBL/GenBank/DDBJ databases">
        <title>WGS assembly of Aquilegia coerulea Goldsmith.</title>
        <authorList>
            <person name="Hodges S."/>
            <person name="Kramer E."/>
            <person name="Nordborg M."/>
            <person name="Tomkins J."/>
            <person name="Borevitz J."/>
            <person name="Derieg N."/>
            <person name="Yan J."/>
            <person name="Mihaltcheva S."/>
            <person name="Hayes R.D."/>
            <person name="Rokhsar D."/>
        </authorList>
    </citation>
    <scope>NUCLEOTIDE SEQUENCE [LARGE SCALE GENOMIC DNA]</scope>
    <source>
        <strain evidence="4">cv. Goldsmith</strain>
    </source>
</reference>
<dbReference type="Proteomes" id="UP000230069">
    <property type="component" value="Unassembled WGS sequence"/>
</dbReference>
<dbReference type="CDD" id="cd22160">
    <property type="entry name" value="F-box_AtFBL13-like"/>
    <property type="match status" value="1"/>
</dbReference>
<evidence type="ECO:0000313" key="4">
    <source>
        <dbReference type="Proteomes" id="UP000230069"/>
    </source>
</evidence>
<dbReference type="EMBL" id="KZ305126">
    <property type="protein sequence ID" value="PIA25646.1"/>
    <property type="molecule type" value="Genomic_DNA"/>
</dbReference>
<evidence type="ECO:0000259" key="2">
    <source>
        <dbReference type="PROSITE" id="PS50181"/>
    </source>
</evidence>
<dbReference type="InterPro" id="IPR036047">
    <property type="entry name" value="F-box-like_dom_sf"/>
</dbReference>
<keyword evidence="1" id="KW-0472">Membrane</keyword>
<dbReference type="InterPro" id="IPR001810">
    <property type="entry name" value="F-box_dom"/>
</dbReference>
<protein>
    <recommendedName>
        <fullName evidence="2">F-box domain-containing protein</fullName>
    </recommendedName>
</protein>
<dbReference type="Gene3D" id="1.20.1280.50">
    <property type="match status" value="1"/>
</dbReference>
<organism evidence="3 4">
    <name type="scientific">Aquilegia coerulea</name>
    <name type="common">Rocky mountain columbine</name>
    <dbReference type="NCBI Taxonomy" id="218851"/>
    <lineage>
        <taxon>Eukaryota</taxon>
        <taxon>Viridiplantae</taxon>
        <taxon>Streptophyta</taxon>
        <taxon>Embryophyta</taxon>
        <taxon>Tracheophyta</taxon>
        <taxon>Spermatophyta</taxon>
        <taxon>Magnoliopsida</taxon>
        <taxon>Ranunculales</taxon>
        <taxon>Ranunculaceae</taxon>
        <taxon>Thalictroideae</taxon>
        <taxon>Aquilegia</taxon>
    </lineage>
</organism>
<keyword evidence="1" id="KW-1133">Transmembrane helix</keyword>
<sequence length="392" mass="45001">MKKRGKRRKRKRKKKKKSDVGVVDRISALPDEILHNIFSFIDMTTIVTTSILSKRWRHLWTSTPYLSFNSRQLYFQSKNADGYDYMRFKQFVDNVFLRRENSSIIYKFEVYLVGPLFSSCFLNTWLVKSLESHVQIFDLEVHQYDHDEAARLELPDCLFTSEVKTLTLDGLFVIPNTMGSAANITSLHLLAVILPDGNRNGELILSLPVLDNLKMHWCRYNHLNCLTIKCSLLKRFEMISASSEPFGSGILKIHCPNLTWINLTLCLGFIFKVCCLENLSALSNAHIAVSKEDEIHAQHLMEIIKGISNVNALTLSPPLVKTITDSPEIMEMLPNLLHNVRDFILDEWAEGRFICAIPAILKKLPCVEAFVWKRSLVLRNISLIIFSACFFS</sequence>
<proteinExistence type="predicted"/>
<dbReference type="InterPro" id="IPR053197">
    <property type="entry name" value="F-box_SCFL_complex_component"/>
</dbReference>
<dbReference type="InterPro" id="IPR053781">
    <property type="entry name" value="F-box_AtFBL13-like"/>
</dbReference>
<dbReference type="Pfam" id="PF00646">
    <property type="entry name" value="F-box"/>
    <property type="match status" value="1"/>
</dbReference>
<evidence type="ECO:0000256" key="1">
    <source>
        <dbReference type="SAM" id="Phobius"/>
    </source>
</evidence>
<dbReference type="SMART" id="SM00256">
    <property type="entry name" value="FBOX"/>
    <property type="match status" value="1"/>
</dbReference>
<accession>A0A2G5C2Y9</accession>
<keyword evidence="1" id="KW-0812">Transmembrane</keyword>
<gene>
    <name evidence="3" type="ORF">AQUCO_11000050v1</name>
</gene>
<dbReference type="PANTHER" id="PTHR34223">
    <property type="entry name" value="OS11G0201299 PROTEIN"/>
    <property type="match status" value="1"/>
</dbReference>
<dbReference type="PANTHER" id="PTHR34223:SF51">
    <property type="entry name" value="OS06G0556300 PROTEIN"/>
    <property type="match status" value="1"/>
</dbReference>
<feature type="domain" description="F-box" evidence="2">
    <location>
        <begin position="23"/>
        <end position="71"/>
    </location>
</feature>
<dbReference type="PROSITE" id="PS50181">
    <property type="entry name" value="FBOX"/>
    <property type="match status" value="1"/>
</dbReference>
<keyword evidence="4" id="KW-1185">Reference proteome</keyword>